<organism evidence="6 7">
    <name type="scientific">Favolaschia claudopus</name>
    <dbReference type="NCBI Taxonomy" id="2862362"/>
    <lineage>
        <taxon>Eukaryota</taxon>
        <taxon>Fungi</taxon>
        <taxon>Dikarya</taxon>
        <taxon>Basidiomycota</taxon>
        <taxon>Agaricomycotina</taxon>
        <taxon>Agaricomycetes</taxon>
        <taxon>Agaricomycetidae</taxon>
        <taxon>Agaricales</taxon>
        <taxon>Marasmiineae</taxon>
        <taxon>Mycenaceae</taxon>
        <taxon>Favolaschia</taxon>
    </lineage>
</organism>
<dbReference type="SUPFAM" id="SSF48371">
    <property type="entry name" value="ARM repeat"/>
    <property type="match status" value="1"/>
</dbReference>
<keyword evidence="7" id="KW-1185">Reference proteome</keyword>
<evidence type="ECO:0000259" key="5">
    <source>
        <dbReference type="Pfam" id="PF07492"/>
    </source>
</evidence>
<feature type="domain" description="Neutral trehalase Ca2+ binding" evidence="5">
    <location>
        <begin position="320"/>
        <end position="349"/>
    </location>
</feature>
<sequence length="925" mass="104749">MNPLSRQPSHVSVLSWWSDSNPSLQNPATINLHAAAKPLLKFLYRRQALQIIEKNRRLPLTTELLDIYGSYLPWNYVLWSTKAAILSNITLRVRFGSRSDAYSVVESPVFLFIPEMLDSPDIPTRARASELLGCLILHTGVGVVLKLGMCSRLVSLLSDKSEVVVEQAAFALSGIAQSLDGAKEIAQASGWTLAPPLSGSTLPRIRELMATLVLNLEKHLYSESEVIKTCAHGPNQKLLILHEAIGPPLPITFIEDDAVTIDTTDGAESFTRPRAYSDPCLPGYTLRTARAGHHRKRRMSNDEKAVTAPRRFLVDVEETIRAVLEQEDTHGDLQITVADARPKLVTMRTATSDGFKSFDIRGTYMLSSLVHELVLARDNHLKRIVLDEPLLTENPVDRLSRMIKISFWDSLTRRIDGDGLETISADPKTRTGGVNPRIYVPHGEPAMAEYYRQVARKKPHANLDVQVLPHKPDDPGFVRSLDNKPGILALAMKEVDGTLKGIPFVAPGARSNELYNWDSYFITLGLLVDGQVSLARGLVDHFIFEIKHYGKILKSSRSSDLCLTQPPFLTDMALQVYNRLDHSDLAANRAWLKRAIEAAIKEYHTIWVAEPRMDPKTGLSRFRPDGLGIPPETEATQFAHIFEPYALKHGLSIPEFGQKYTDGLLKEPELDQYFLHHRAMQESGHDDIVSTSRFDERCADMGTIDLQALLYKYEVDIATVIREVFDDELEMEEDFALAPFPPSVESYARPLSTRERSKARAQTSEEWFARAEWRKGVIDEYLWDKSKSMYFDYDTVREEQSSYESVTVFWALWAGCASEEQAWLLVTKSLKKFEVLGGLVPGTEQSWRKMSRRSTSNVPRDHPYGFHWPPHQIMAWVGLERYGYLEEAQRLAYRFLYMMTTAFVDYNDVLPAKFDAMRHSHLVDT</sequence>
<dbReference type="Pfam" id="PF01204">
    <property type="entry name" value="Trehalase"/>
    <property type="match status" value="1"/>
</dbReference>
<dbReference type="InterPro" id="IPR001661">
    <property type="entry name" value="Glyco_hydro_37"/>
</dbReference>
<comment type="similarity">
    <text evidence="2 4">Belongs to the glycosyl hydrolase 37 family.</text>
</comment>
<dbReference type="Pfam" id="PF07492">
    <property type="entry name" value="Trehalase_Ca-bi"/>
    <property type="match status" value="1"/>
</dbReference>
<feature type="non-terminal residue" evidence="6">
    <location>
        <position position="925"/>
    </location>
</feature>
<evidence type="ECO:0000313" key="6">
    <source>
        <dbReference type="EMBL" id="KAK7033414.1"/>
    </source>
</evidence>
<dbReference type="Proteomes" id="UP001362999">
    <property type="component" value="Unassembled WGS sequence"/>
</dbReference>
<dbReference type="EMBL" id="JAWWNJ010000023">
    <property type="protein sequence ID" value="KAK7033414.1"/>
    <property type="molecule type" value="Genomic_DNA"/>
</dbReference>
<dbReference type="GO" id="GO:0005509">
    <property type="term" value="F:calcium ion binding"/>
    <property type="evidence" value="ECO:0007669"/>
    <property type="project" value="InterPro"/>
</dbReference>
<dbReference type="PANTHER" id="PTHR23403">
    <property type="entry name" value="TREHALASE"/>
    <property type="match status" value="1"/>
</dbReference>
<dbReference type="PRINTS" id="PR00744">
    <property type="entry name" value="GLHYDRLASE37"/>
</dbReference>
<evidence type="ECO:0000256" key="4">
    <source>
        <dbReference type="RuleBase" id="RU361180"/>
    </source>
</evidence>
<dbReference type="InterPro" id="IPR000225">
    <property type="entry name" value="Armadillo"/>
</dbReference>
<evidence type="ECO:0000256" key="1">
    <source>
        <dbReference type="ARBA" id="ARBA00001576"/>
    </source>
</evidence>
<evidence type="ECO:0000313" key="7">
    <source>
        <dbReference type="Proteomes" id="UP001362999"/>
    </source>
</evidence>
<reference evidence="6 7" key="1">
    <citation type="journal article" date="2024" name="J Genomics">
        <title>Draft genome sequencing and assembly of Favolaschia claudopus CIRM-BRFM 2984 isolated from oak limbs.</title>
        <authorList>
            <person name="Navarro D."/>
            <person name="Drula E."/>
            <person name="Chaduli D."/>
            <person name="Cazenave R."/>
            <person name="Ahrendt S."/>
            <person name="Wang J."/>
            <person name="Lipzen A."/>
            <person name="Daum C."/>
            <person name="Barry K."/>
            <person name="Grigoriev I.V."/>
            <person name="Favel A."/>
            <person name="Rosso M.N."/>
            <person name="Martin F."/>
        </authorList>
    </citation>
    <scope>NUCLEOTIDE SEQUENCE [LARGE SCALE GENOMIC DNA]</scope>
    <source>
        <strain evidence="6 7">CIRM-BRFM 2984</strain>
    </source>
</reference>
<dbReference type="GO" id="GO:0004555">
    <property type="term" value="F:alpha,alpha-trehalase activity"/>
    <property type="evidence" value="ECO:0007669"/>
    <property type="project" value="UniProtKB-EC"/>
</dbReference>
<dbReference type="EC" id="3.2.1.28" evidence="4"/>
<dbReference type="GO" id="GO:0005993">
    <property type="term" value="P:trehalose catabolic process"/>
    <property type="evidence" value="ECO:0007669"/>
    <property type="project" value="InterPro"/>
</dbReference>
<protein>
    <recommendedName>
        <fullName evidence="4">Trehalase</fullName>
        <ecNumber evidence="4">3.2.1.28</ecNumber>
    </recommendedName>
    <alternativeName>
        <fullName evidence="4">Alpha-trehalose glucohydrolase</fullName>
    </alternativeName>
</protein>
<gene>
    <name evidence="6" type="ORF">R3P38DRAFT_2922539</name>
</gene>
<evidence type="ECO:0000256" key="2">
    <source>
        <dbReference type="ARBA" id="ARBA00005615"/>
    </source>
</evidence>
<dbReference type="SUPFAM" id="SSF48208">
    <property type="entry name" value="Six-hairpin glycosidases"/>
    <property type="match status" value="1"/>
</dbReference>
<comment type="caution">
    <text evidence="6">The sequence shown here is derived from an EMBL/GenBank/DDBJ whole genome shotgun (WGS) entry which is preliminary data.</text>
</comment>
<name>A0AAW0C518_9AGAR</name>
<dbReference type="Gene3D" id="1.50.10.10">
    <property type="match status" value="1"/>
</dbReference>
<dbReference type="InterPro" id="IPR011989">
    <property type="entry name" value="ARM-like"/>
</dbReference>
<feature type="repeat" description="ARM" evidence="3">
    <location>
        <begin position="148"/>
        <end position="190"/>
    </location>
</feature>
<dbReference type="InterPro" id="IPR011120">
    <property type="entry name" value="Trehalase_Ca-bd"/>
</dbReference>
<comment type="catalytic activity">
    <reaction evidence="1 4">
        <text>alpha,alpha-trehalose + H2O = alpha-D-glucose + beta-D-glucose</text>
        <dbReference type="Rhea" id="RHEA:32675"/>
        <dbReference type="ChEBI" id="CHEBI:15377"/>
        <dbReference type="ChEBI" id="CHEBI:15903"/>
        <dbReference type="ChEBI" id="CHEBI:16551"/>
        <dbReference type="ChEBI" id="CHEBI:17925"/>
        <dbReference type="EC" id="3.2.1.28"/>
    </reaction>
</comment>
<proteinExistence type="inferred from homology"/>
<dbReference type="PANTHER" id="PTHR23403:SF6">
    <property type="entry name" value="CYTOSOLIC NEUTRAL TREHALASE-RELATED"/>
    <property type="match status" value="1"/>
</dbReference>
<dbReference type="Gene3D" id="1.25.10.10">
    <property type="entry name" value="Leucine-rich Repeat Variant"/>
    <property type="match status" value="1"/>
</dbReference>
<evidence type="ECO:0000256" key="3">
    <source>
        <dbReference type="PROSITE-ProRule" id="PRU00259"/>
    </source>
</evidence>
<dbReference type="AlphaFoldDB" id="A0AAW0C518"/>
<keyword evidence="4" id="KW-0326">Glycosidase</keyword>
<dbReference type="InterPro" id="IPR016024">
    <property type="entry name" value="ARM-type_fold"/>
</dbReference>
<dbReference type="PROSITE" id="PS50176">
    <property type="entry name" value="ARM_REPEAT"/>
    <property type="match status" value="1"/>
</dbReference>
<dbReference type="InterPro" id="IPR012341">
    <property type="entry name" value="6hp_glycosidase-like_sf"/>
</dbReference>
<accession>A0AAW0C518</accession>
<keyword evidence="4" id="KW-0378">Hydrolase</keyword>
<dbReference type="InterPro" id="IPR008928">
    <property type="entry name" value="6-hairpin_glycosidase_sf"/>
</dbReference>
<dbReference type="GO" id="GO:0005737">
    <property type="term" value="C:cytoplasm"/>
    <property type="evidence" value="ECO:0007669"/>
    <property type="project" value="InterPro"/>
</dbReference>